<evidence type="ECO:0000313" key="4">
    <source>
        <dbReference type="EMBL" id="MFB9148249.1"/>
    </source>
</evidence>
<evidence type="ECO:0000256" key="1">
    <source>
        <dbReference type="ARBA" id="ARBA00023235"/>
    </source>
</evidence>
<organism evidence="4 5">
    <name type="scientific">Roseovarius ramblicola</name>
    <dbReference type="NCBI Taxonomy" id="2022336"/>
    <lineage>
        <taxon>Bacteria</taxon>
        <taxon>Pseudomonadati</taxon>
        <taxon>Pseudomonadota</taxon>
        <taxon>Alphaproteobacteria</taxon>
        <taxon>Rhodobacterales</taxon>
        <taxon>Roseobacteraceae</taxon>
        <taxon>Roseovarius</taxon>
    </lineage>
</organism>
<dbReference type="PANTHER" id="PTHR23309">
    <property type="entry name" value="3-HYDROXYACYL-COA DEHYROGENASE"/>
    <property type="match status" value="1"/>
</dbReference>
<dbReference type="InterPro" id="IPR001753">
    <property type="entry name" value="Enoyl-CoA_hydra/iso"/>
</dbReference>
<keyword evidence="2" id="KW-0456">Lyase</keyword>
<keyword evidence="5" id="KW-1185">Reference proteome</keyword>
<dbReference type="CDD" id="cd06558">
    <property type="entry name" value="crotonase-like"/>
    <property type="match status" value="1"/>
</dbReference>
<dbReference type="SUPFAM" id="SSF48179">
    <property type="entry name" value="6-phosphogluconate dehydrogenase C-terminal domain-like"/>
    <property type="match status" value="2"/>
</dbReference>
<dbReference type="SUPFAM" id="SSF52096">
    <property type="entry name" value="ClpP/crotonase"/>
    <property type="match status" value="1"/>
</dbReference>
<dbReference type="PANTHER" id="PTHR23309:SF49">
    <property type="entry name" value="PEROXISOMAL BIFUNCTIONAL ENZYME"/>
    <property type="match status" value="1"/>
</dbReference>
<evidence type="ECO:0000313" key="5">
    <source>
        <dbReference type="Proteomes" id="UP001589670"/>
    </source>
</evidence>
<evidence type="ECO:0000256" key="3">
    <source>
        <dbReference type="ARBA" id="ARBA00023268"/>
    </source>
</evidence>
<keyword evidence="3" id="KW-0511">Multifunctional enzyme</keyword>
<dbReference type="InterPro" id="IPR029045">
    <property type="entry name" value="ClpP/crotonase-like_dom_sf"/>
</dbReference>
<dbReference type="Proteomes" id="UP001589670">
    <property type="component" value="Unassembled WGS sequence"/>
</dbReference>
<name>A0ABV5HUZ8_9RHOB</name>
<dbReference type="EMBL" id="JBHMEC010000001">
    <property type="protein sequence ID" value="MFB9148249.1"/>
    <property type="molecule type" value="Genomic_DNA"/>
</dbReference>
<dbReference type="Gene3D" id="1.10.1040.10">
    <property type="entry name" value="N-(1-d-carboxylethyl)-l-norvaline Dehydrogenase, domain 2"/>
    <property type="match status" value="2"/>
</dbReference>
<protein>
    <submittedName>
        <fullName evidence="4">Enoyl-CoA hydratase-related protein</fullName>
    </submittedName>
</protein>
<reference evidence="4 5" key="1">
    <citation type="submission" date="2024-09" db="EMBL/GenBank/DDBJ databases">
        <authorList>
            <person name="Sun Q."/>
            <person name="Mori K."/>
        </authorList>
    </citation>
    <scope>NUCLEOTIDE SEQUENCE [LARGE SCALE GENOMIC DNA]</scope>
    <source>
        <strain evidence="4 5">CECT 9424</strain>
    </source>
</reference>
<accession>A0ABV5HUZ8</accession>
<keyword evidence="1" id="KW-0413">Isomerase</keyword>
<dbReference type="InterPro" id="IPR008927">
    <property type="entry name" value="6-PGluconate_DH-like_C_sf"/>
</dbReference>
<gene>
    <name evidence="4" type="ORF">ACFFU4_00620</name>
</gene>
<dbReference type="Pfam" id="PF00378">
    <property type="entry name" value="ECH_1"/>
    <property type="match status" value="1"/>
</dbReference>
<proteinExistence type="predicted"/>
<dbReference type="InterPro" id="IPR013328">
    <property type="entry name" value="6PGD_dom2"/>
</dbReference>
<evidence type="ECO:0000256" key="2">
    <source>
        <dbReference type="ARBA" id="ARBA00023239"/>
    </source>
</evidence>
<dbReference type="Gene3D" id="3.90.226.10">
    <property type="entry name" value="2-enoyl-CoA Hydratase, Chain A, domain 1"/>
    <property type="match status" value="1"/>
</dbReference>
<comment type="caution">
    <text evidence="4">The sequence shown here is derived from an EMBL/GenBank/DDBJ whole genome shotgun (WGS) entry which is preliminary data.</text>
</comment>
<sequence length="618" mass="62628">MTETLQRVCDGGVLILRLDRPVANALIPEMRAALVAAMDEAAGDAACRAVVIAGAGAGFSAGLDLSEDMAAPCSPTPAGLCRAVASCPKPVVAALHGEVAGAGLSLALAAQGRVTHAGARLSLPEIALAGMPGAGITQRLPRLIGAQAALEIMLSGRVVRADEARLRPLFDKVEEDTAQVGPAARVLALRLADAGPDPARYEPRRGLSDPRAYQRAVAAVRARLEGAGGAAADVLRAVEAAQLLPLAQGLDFEEVCAADRARSREARALRHLKLAEGRARALPEMRTAPPRAVARVGLAGPVPAALAERLEAAGVALAGDDPAEPADLWIEVTPGAAPAGPMRVTLDAGAGFGADGVWLCLWPDAGLAEIGVGPGADASTVAALARLMARARLAVVRAALPAAAPGAGRLLTGALNIAALALVHAGLDPGEVDRGALALGLAEGPCLAMDREGLDTVQARLSALAPRIGLPPPSSEGPLAARIARGARGRAVGRGFYEHPPEGPRAGRGDAGAGLPHGVGAAEALHAALVNTAEWMLAEGVLARPGDADLVAMAALGMARERGGPLFAADDRGLLAVLRDMKALAPLSAPLWAPRPGITARIREGQGYFRHTAAVSRA</sequence>
<dbReference type="RefSeq" id="WP_377065984.1">
    <property type="nucleotide sequence ID" value="NZ_JBHMEC010000001.1"/>
</dbReference>